<feature type="domain" description="C2H2-type" evidence="5">
    <location>
        <begin position="235"/>
        <end position="258"/>
    </location>
</feature>
<dbReference type="PANTHER" id="PTHR16516">
    <property type="entry name" value="AGAP007109-PA"/>
    <property type="match status" value="1"/>
</dbReference>
<name>G5BC88_HETGA</name>
<dbReference type="GO" id="GO:0008270">
    <property type="term" value="F:zinc ion binding"/>
    <property type="evidence" value="ECO:0007669"/>
    <property type="project" value="UniProtKB-KW"/>
</dbReference>
<keyword evidence="3" id="KW-0862">Zinc</keyword>
<dbReference type="EMBL" id="JH169508">
    <property type="protein sequence ID" value="EHB06899.1"/>
    <property type="molecule type" value="Genomic_DNA"/>
</dbReference>
<reference evidence="6 7" key="1">
    <citation type="journal article" date="2011" name="Nature">
        <title>Genome sequencing reveals insights into physiology and longevity of the naked mole rat.</title>
        <authorList>
            <person name="Kim E.B."/>
            <person name="Fang X."/>
            <person name="Fushan A.A."/>
            <person name="Huang Z."/>
            <person name="Lobanov A.V."/>
            <person name="Han L."/>
            <person name="Marino S.M."/>
            <person name="Sun X."/>
            <person name="Turanov A.A."/>
            <person name="Yang P."/>
            <person name="Yim S.H."/>
            <person name="Zhao X."/>
            <person name="Kasaikina M.V."/>
            <person name="Stoletzki N."/>
            <person name="Peng C."/>
            <person name="Polak P."/>
            <person name="Xiong Z."/>
            <person name="Kiezun A."/>
            <person name="Zhu Y."/>
            <person name="Chen Y."/>
            <person name="Kryukov G.V."/>
            <person name="Zhang Q."/>
            <person name="Peshkin L."/>
            <person name="Yang L."/>
            <person name="Bronson R.T."/>
            <person name="Buffenstein R."/>
            <person name="Wang B."/>
            <person name="Han C."/>
            <person name="Li Q."/>
            <person name="Chen L."/>
            <person name="Zhao W."/>
            <person name="Sunyaev S.R."/>
            <person name="Park T.J."/>
            <person name="Zhang G."/>
            <person name="Wang J."/>
            <person name="Gladyshev V.N."/>
        </authorList>
    </citation>
    <scope>NUCLEOTIDE SEQUENCE [LARGE SCALE GENOMIC DNA]</scope>
</reference>
<dbReference type="GO" id="GO:0005634">
    <property type="term" value="C:nucleus"/>
    <property type="evidence" value="ECO:0007669"/>
    <property type="project" value="UniProtKB-SubCell"/>
</dbReference>
<dbReference type="STRING" id="10181.G5BC88"/>
<evidence type="ECO:0000256" key="3">
    <source>
        <dbReference type="PROSITE-ProRule" id="PRU00042"/>
    </source>
</evidence>
<evidence type="ECO:0000313" key="7">
    <source>
        <dbReference type="Proteomes" id="UP000006813"/>
    </source>
</evidence>
<dbReference type="Gene3D" id="3.30.160.60">
    <property type="entry name" value="Classic Zinc Finger"/>
    <property type="match status" value="1"/>
</dbReference>
<comment type="subcellular location">
    <subcellularLocation>
        <location evidence="1">Nucleus</location>
    </subcellularLocation>
</comment>
<feature type="domain" description="C2H2-type" evidence="5">
    <location>
        <begin position="193"/>
        <end position="220"/>
    </location>
</feature>
<dbReference type="FunCoup" id="G5BC88">
    <property type="interactions" value="310"/>
</dbReference>
<keyword evidence="3" id="KW-0863">Zinc-finger</keyword>
<dbReference type="PROSITE" id="PS00028">
    <property type="entry name" value="ZINC_FINGER_C2H2_1"/>
    <property type="match status" value="2"/>
</dbReference>
<dbReference type="PROSITE" id="PS50157">
    <property type="entry name" value="ZINC_FINGER_C2H2_2"/>
    <property type="match status" value="2"/>
</dbReference>
<dbReference type="eggNOG" id="KOG1721">
    <property type="taxonomic scope" value="Eukaryota"/>
</dbReference>
<organism evidence="6 7">
    <name type="scientific">Heterocephalus glaber</name>
    <name type="common">Naked mole rat</name>
    <dbReference type="NCBI Taxonomy" id="10181"/>
    <lineage>
        <taxon>Eukaryota</taxon>
        <taxon>Metazoa</taxon>
        <taxon>Chordata</taxon>
        <taxon>Craniata</taxon>
        <taxon>Vertebrata</taxon>
        <taxon>Euteleostomi</taxon>
        <taxon>Mammalia</taxon>
        <taxon>Eutheria</taxon>
        <taxon>Euarchontoglires</taxon>
        <taxon>Glires</taxon>
        <taxon>Rodentia</taxon>
        <taxon>Hystricomorpha</taxon>
        <taxon>Bathyergidae</taxon>
        <taxon>Heterocephalus</taxon>
    </lineage>
</organism>
<accession>G5BC88</accession>
<sequence>MCPVLSWLCQYHLQAQTLPRKVCSGERPRAFMELPRPQERVGGGQTQEKECEVPTGHPGPQQLTPDIPRAPACCVLPGAAHGEQRSTFSKPTKRPVERPVFQNALGELSGLLRAVDVPSWSRLSASKLVVGDLWNLQMLSQNTLPYRAFQGAPTLWLEPGQALGNCIPLASHSPASQALLPPTRASLGLSTQNWCARCSCSFRLTSDLVFHMRSHHKKEPVGPDPHPKTRRQEALTCPVCHEHFRERHHLSRHMASHS</sequence>
<feature type="region of interest" description="Disordered" evidence="4">
    <location>
        <begin position="39"/>
        <end position="62"/>
    </location>
</feature>
<evidence type="ECO:0000259" key="5">
    <source>
        <dbReference type="PROSITE" id="PS50157"/>
    </source>
</evidence>
<gene>
    <name evidence="6" type="ORF">GW7_19743</name>
</gene>
<dbReference type="InParanoid" id="G5BC88"/>
<protein>
    <submittedName>
        <fullName evidence="6">Zinc finger protein 488</fullName>
    </submittedName>
</protein>
<dbReference type="SMART" id="SM00355">
    <property type="entry name" value="ZnF_C2H2"/>
    <property type="match status" value="2"/>
</dbReference>
<evidence type="ECO:0000256" key="1">
    <source>
        <dbReference type="ARBA" id="ARBA00004123"/>
    </source>
</evidence>
<dbReference type="AlphaFoldDB" id="G5BC88"/>
<evidence type="ECO:0000256" key="4">
    <source>
        <dbReference type="SAM" id="MobiDB-lite"/>
    </source>
</evidence>
<dbReference type="GO" id="GO:0014003">
    <property type="term" value="P:oligodendrocyte development"/>
    <property type="evidence" value="ECO:0007669"/>
    <property type="project" value="TreeGrafter"/>
</dbReference>
<dbReference type="InterPro" id="IPR052296">
    <property type="entry name" value="TR-Histone_Methyltrans"/>
</dbReference>
<proteinExistence type="predicted"/>
<dbReference type="GO" id="GO:0006355">
    <property type="term" value="P:regulation of DNA-templated transcription"/>
    <property type="evidence" value="ECO:0007669"/>
    <property type="project" value="TreeGrafter"/>
</dbReference>
<dbReference type="PANTHER" id="PTHR16516:SF5">
    <property type="entry name" value="ZINC FINGER PROTEIN 488"/>
    <property type="match status" value="1"/>
</dbReference>
<dbReference type="Proteomes" id="UP000006813">
    <property type="component" value="Unassembled WGS sequence"/>
</dbReference>
<evidence type="ECO:0000313" key="6">
    <source>
        <dbReference type="EMBL" id="EHB06899.1"/>
    </source>
</evidence>
<keyword evidence="2" id="KW-0539">Nucleus</keyword>
<keyword evidence="3" id="KW-0479">Metal-binding</keyword>
<evidence type="ECO:0000256" key="2">
    <source>
        <dbReference type="ARBA" id="ARBA00023242"/>
    </source>
</evidence>
<dbReference type="InterPro" id="IPR013087">
    <property type="entry name" value="Znf_C2H2_type"/>
</dbReference>